<dbReference type="EMBL" id="CP046452">
    <property type="protein sequence ID" value="QGU02407.1"/>
    <property type="molecule type" value="Genomic_DNA"/>
</dbReference>
<keyword evidence="1" id="KW-1133">Transmembrane helix</keyword>
<evidence type="ECO:0000313" key="3">
    <source>
        <dbReference type="Proteomes" id="UP000427071"/>
    </source>
</evidence>
<feature type="transmembrane region" description="Helical" evidence="1">
    <location>
        <begin position="21"/>
        <end position="46"/>
    </location>
</feature>
<keyword evidence="1" id="KW-0472">Membrane</keyword>
<feature type="transmembrane region" description="Helical" evidence="1">
    <location>
        <begin position="80"/>
        <end position="102"/>
    </location>
</feature>
<dbReference type="Proteomes" id="UP000427071">
    <property type="component" value="Chromosome"/>
</dbReference>
<reference evidence="3" key="1">
    <citation type="submission" date="2019-11" db="EMBL/GenBank/DDBJ databases">
        <title>Complete genome sequence of Corynebacterium kalinowskii 1959, a novel Corynebacterium species isolated from soil of a small paddock in Vilsendorf, Germany.</title>
        <authorList>
            <person name="Schaffert L."/>
            <person name="Ruwe M."/>
            <person name="Milse J."/>
            <person name="Hanuschka K."/>
            <person name="Ortseifen V."/>
            <person name="Droste J."/>
            <person name="Brandt D."/>
            <person name="Schlueter L."/>
            <person name="Kutter Y."/>
            <person name="Vinke S."/>
            <person name="Viehoefer P."/>
            <person name="Jacob L."/>
            <person name="Luebke N.-C."/>
            <person name="Schulte-Berndt E."/>
            <person name="Hain C."/>
            <person name="Linder M."/>
            <person name="Schmidt P."/>
            <person name="Wollenschlaeger L."/>
            <person name="Luttermann T."/>
            <person name="Thieme E."/>
            <person name="Hassa J."/>
            <person name="Haak M."/>
            <person name="Wittchen M."/>
            <person name="Mentz A."/>
            <person name="Persicke M."/>
            <person name="Busche T."/>
            <person name="Ruckert C."/>
        </authorList>
    </citation>
    <scope>NUCLEOTIDE SEQUENCE [LARGE SCALE GENOMIC DNA]</scope>
    <source>
        <strain evidence="3">1959</strain>
    </source>
</reference>
<evidence type="ECO:0000256" key="1">
    <source>
        <dbReference type="SAM" id="Phobius"/>
    </source>
</evidence>
<dbReference type="RefSeq" id="WP_156192728.1">
    <property type="nucleotide sequence ID" value="NZ_CP046452.1"/>
</dbReference>
<gene>
    <name evidence="2" type="ORF">CKALI_07725</name>
</gene>
<proteinExistence type="predicted"/>
<protein>
    <submittedName>
        <fullName evidence="2">Uncharacterized protein</fullName>
    </submittedName>
</protein>
<keyword evidence="3" id="KW-1185">Reference proteome</keyword>
<keyword evidence="1" id="KW-0812">Transmembrane</keyword>
<sequence>MVEEQRGFVYTDHSVGEIAFGFLWLGLGALMSVLLEVVYLGTWITLPGGGRVAFPYPILIALLFNMVLTKTARLWTDRVGVVLIPLAVWLLGFCALTFWVGFTGDILVGSNPRSLVLLAAGLAGGLWPLTKPKVAQ</sequence>
<feature type="transmembrane region" description="Helical" evidence="1">
    <location>
        <begin position="114"/>
        <end position="130"/>
    </location>
</feature>
<evidence type="ECO:0000313" key="2">
    <source>
        <dbReference type="EMBL" id="QGU02407.1"/>
    </source>
</evidence>
<dbReference type="AlphaFoldDB" id="A0A6B8VS04"/>
<name>A0A6B8VS04_9CORY</name>
<dbReference type="KEGG" id="ckw:CKALI_07725"/>
<feature type="transmembrane region" description="Helical" evidence="1">
    <location>
        <begin position="52"/>
        <end position="68"/>
    </location>
</feature>
<organism evidence="2 3">
    <name type="scientific">Corynebacterium kalinowskii</name>
    <dbReference type="NCBI Taxonomy" id="2675216"/>
    <lineage>
        <taxon>Bacteria</taxon>
        <taxon>Bacillati</taxon>
        <taxon>Actinomycetota</taxon>
        <taxon>Actinomycetes</taxon>
        <taxon>Mycobacteriales</taxon>
        <taxon>Corynebacteriaceae</taxon>
        <taxon>Corynebacterium</taxon>
    </lineage>
</organism>
<accession>A0A6B8VS04</accession>